<evidence type="ECO:0000313" key="10">
    <source>
        <dbReference type="Proteomes" id="UP001519290"/>
    </source>
</evidence>
<name>A0ABS4WYP1_9MICO</name>
<comment type="caution">
    <text evidence="9">The sequence shown here is derived from an EMBL/GenBank/DDBJ whole genome shotgun (WGS) entry which is preliminary data.</text>
</comment>
<comment type="subcellular location">
    <subcellularLocation>
        <location evidence="1 7">Cell membrane</location>
        <topology evidence="1 7">Multi-pass membrane protein</topology>
    </subcellularLocation>
</comment>
<proteinExistence type="inferred from homology"/>
<feature type="transmembrane region" description="Helical" evidence="7">
    <location>
        <begin position="30"/>
        <end position="51"/>
    </location>
</feature>
<organism evidence="9 10">
    <name type="scientific">Brachybacterium sacelli</name>
    <dbReference type="NCBI Taxonomy" id="173364"/>
    <lineage>
        <taxon>Bacteria</taxon>
        <taxon>Bacillati</taxon>
        <taxon>Actinomycetota</taxon>
        <taxon>Actinomycetes</taxon>
        <taxon>Micrococcales</taxon>
        <taxon>Dermabacteraceae</taxon>
        <taxon>Brachybacterium</taxon>
    </lineage>
</organism>
<dbReference type="PANTHER" id="PTHR43386">
    <property type="entry name" value="OLIGOPEPTIDE TRANSPORT SYSTEM PERMEASE PROTEIN APPC"/>
    <property type="match status" value="1"/>
</dbReference>
<evidence type="ECO:0000259" key="8">
    <source>
        <dbReference type="PROSITE" id="PS50928"/>
    </source>
</evidence>
<feature type="transmembrane region" description="Helical" evidence="7">
    <location>
        <begin position="92"/>
        <end position="118"/>
    </location>
</feature>
<reference evidence="9 10" key="1">
    <citation type="submission" date="2021-03" db="EMBL/GenBank/DDBJ databases">
        <title>Sequencing the genomes of 1000 actinobacteria strains.</title>
        <authorList>
            <person name="Klenk H.-P."/>
        </authorList>
    </citation>
    <scope>NUCLEOTIDE SEQUENCE [LARGE SCALE GENOMIC DNA]</scope>
    <source>
        <strain evidence="9 10">DSM 14566</strain>
    </source>
</reference>
<evidence type="ECO:0000313" key="9">
    <source>
        <dbReference type="EMBL" id="MBP2381317.1"/>
    </source>
</evidence>
<keyword evidence="6 7" id="KW-0472">Membrane</keyword>
<evidence type="ECO:0000256" key="4">
    <source>
        <dbReference type="ARBA" id="ARBA00022692"/>
    </source>
</evidence>
<evidence type="ECO:0000256" key="7">
    <source>
        <dbReference type="RuleBase" id="RU363032"/>
    </source>
</evidence>
<evidence type="ECO:0000256" key="1">
    <source>
        <dbReference type="ARBA" id="ARBA00004651"/>
    </source>
</evidence>
<dbReference type="InterPro" id="IPR050366">
    <property type="entry name" value="BP-dependent_transpt_permease"/>
</dbReference>
<dbReference type="InterPro" id="IPR035906">
    <property type="entry name" value="MetI-like_sf"/>
</dbReference>
<keyword evidence="4 7" id="KW-0812">Transmembrane</keyword>
<evidence type="ECO:0000256" key="3">
    <source>
        <dbReference type="ARBA" id="ARBA00022475"/>
    </source>
</evidence>
<evidence type="ECO:0000256" key="6">
    <source>
        <dbReference type="ARBA" id="ARBA00023136"/>
    </source>
</evidence>
<feature type="transmembrane region" description="Helical" evidence="7">
    <location>
        <begin position="256"/>
        <end position="279"/>
    </location>
</feature>
<evidence type="ECO:0000256" key="5">
    <source>
        <dbReference type="ARBA" id="ARBA00022989"/>
    </source>
</evidence>
<dbReference type="CDD" id="cd06261">
    <property type="entry name" value="TM_PBP2"/>
    <property type="match status" value="1"/>
</dbReference>
<accession>A0ABS4WYP1</accession>
<sequence>MNATALPDLSPTGARSPSARSLRRRLDLPLLASTGFLGLVVLAALLGPLVVTDPGAQNLLQRLAPPGTDGHLLGTDQLGRDVLARLVAGSRVSVLVGLTAAVLSGVIGSVIGIVSGYVGGGIDRLLMRLTDVQLAFPTLLLALAVIGFVGPGLVTVIVVLGITGWVSYARVLRAEVISLRTREFVQAAQVMGVPGHRIMLRHMLPNVVGPLATILTLQVGTVILAEAALSFLGLGIPASIPTWGSMLADGQLYMGTAWWLAVMPGTALLLTVLSINIAGDAVRDRWDPRTYTS</sequence>
<dbReference type="Proteomes" id="UP001519290">
    <property type="component" value="Unassembled WGS sequence"/>
</dbReference>
<protein>
    <submittedName>
        <fullName evidence="9">Peptide/nickel transport system permease protein</fullName>
    </submittedName>
</protein>
<dbReference type="PROSITE" id="PS50928">
    <property type="entry name" value="ABC_TM1"/>
    <property type="match status" value="1"/>
</dbReference>
<evidence type="ECO:0000256" key="2">
    <source>
        <dbReference type="ARBA" id="ARBA00022448"/>
    </source>
</evidence>
<gene>
    <name evidence="9" type="ORF">JOF43_001274</name>
</gene>
<comment type="similarity">
    <text evidence="7">Belongs to the binding-protein-dependent transport system permease family.</text>
</comment>
<dbReference type="EMBL" id="JAGIOD010000001">
    <property type="protein sequence ID" value="MBP2381317.1"/>
    <property type="molecule type" value="Genomic_DNA"/>
</dbReference>
<keyword evidence="5 7" id="KW-1133">Transmembrane helix</keyword>
<dbReference type="RefSeq" id="WP_209900370.1">
    <property type="nucleotide sequence ID" value="NZ_BAAAJW010000002.1"/>
</dbReference>
<feature type="domain" description="ABC transmembrane type-1" evidence="8">
    <location>
        <begin position="90"/>
        <end position="279"/>
    </location>
</feature>
<feature type="transmembrane region" description="Helical" evidence="7">
    <location>
        <begin position="125"/>
        <end position="146"/>
    </location>
</feature>
<dbReference type="Gene3D" id="1.10.3720.10">
    <property type="entry name" value="MetI-like"/>
    <property type="match status" value="1"/>
</dbReference>
<feature type="transmembrane region" description="Helical" evidence="7">
    <location>
        <begin position="207"/>
        <end position="236"/>
    </location>
</feature>
<dbReference type="InterPro" id="IPR000515">
    <property type="entry name" value="MetI-like"/>
</dbReference>
<keyword evidence="2 7" id="KW-0813">Transport</keyword>
<keyword evidence="3" id="KW-1003">Cell membrane</keyword>
<dbReference type="SUPFAM" id="SSF161098">
    <property type="entry name" value="MetI-like"/>
    <property type="match status" value="1"/>
</dbReference>
<dbReference type="Pfam" id="PF00528">
    <property type="entry name" value="BPD_transp_1"/>
    <property type="match status" value="1"/>
</dbReference>
<keyword evidence="10" id="KW-1185">Reference proteome</keyword>
<dbReference type="PANTHER" id="PTHR43386:SF1">
    <property type="entry name" value="D,D-DIPEPTIDE TRANSPORT SYSTEM PERMEASE PROTEIN DDPC-RELATED"/>
    <property type="match status" value="1"/>
</dbReference>